<keyword evidence="7" id="KW-1185">Reference proteome</keyword>
<keyword evidence="2" id="KW-0285">Flavoprotein</keyword>
<evidence type="ECO:0000256" key="4">
    <source>
        <dbReference type="ARBA" id="ARBA00023002"/>
    </source>
</evidence>
<feature type="domain" description="FAD/NAD(P)-binding" evidence="5">
    <location>
        <begin position="45"/>
        <end position="336"/>
    </location>
</feature>
<evidence type="ECO:0000256" key="2">
    <source>
        <dbReference type="ARBA" id="ARBA00022630"/>
    </source>
</evidence>
<dbReference type="Proteomes" id="UP001498421">
    <property type="component" value="Unassembled WGS sequence"/>
</dbReference>
<keyword evidence="3" id="KW-0274">FAD</keyword>
<dbReference type="Gene3D" id="3.50.50.100">
    <property type="match status" value="1"/>
</dbReference>
<dbReference type="PRINTS" id="PR00368">
    <property type="entry name" value="FADPNR"/>
</dbReference>
<keyword evidence="4" id="KW-0560">Oxidoreductase</keyword>
<dbReference type="EMBL" id="JAZAVK010000080">
    <property type="protein sequence ID" value="KAK7425545.1"/>
    <property type="molecule type" value="Genomic_DNA"/>
</dbReference>
<evidence type="ECO:0000259" key="5">
    <source>
        <dbReference type="Pfam" id="PF07992"/>
    </source>
</evidence>
<organism evidence="6 7">
    <name type="scientific">Neonectria magnoliae</name>
    <dbReference type="NCBI Taxonomy" id="2732573"/>
    <lineage>
        <taxon>Eukaryota</taxon>
        <taxon>Fungi</taxon>
        <taxon>Dikarya</taxon>
        <taxon>Ascomycota</taxon>
        <taxon>Pezizomycotina</taxon>
        <taxon>Sordariomycetes</taxon>
        <taxon>Hypocreomycetidae</taxon>
        <taxon>Hypocreales</taxon>
        <taxon>Nectriaceae</taxon>
        <taxon>Neonectria</taxon>
    </lineage>
</organism>
<dbReference type="PANTHER" id="PTHR43735">
    <property type="entry name" value="APOPTOSIS-INDUCING FACTOR 1"/>
    <property type="match status" value="1"/>
</dbReference>
<protein>
    <recommendedName>
        <fullName evidence="5">FAD/NAD(P)-binding domain-containing protein</fullName>
    </recommendedName>
</protein>
<comment type="caution">
    <text evidence="6">The sequence shown here is derived from an EMBL/GenBank/DDBJ whole genome shotgun (WGS) entry which is preliminary data.</text>
</comment>
<proteinExistence type="inferred from homology"/>
<reference evidence="6 7" key="1">
    <citation type="journal article" date="2025" name="Microbiol. Resour. Announc.">
        <title>Draft genome sequences for Neonectria magnoliae and Neonectria punicea, canker pathogens of Liriodendron tulipifera and Acer saccharum in West Virginia.</title>
        <authorList>
            <person name="Petronek H.M."/>
            <person name="Kasson M.T."/>
            <person name="Metheny A.M."/>
            <person name="Stauder C.M."/>
            <person name="Lovett B."/>
            <person name="Lynch S.C."/>
            <person name="Garnas J.R."/>
            <person name="Kasson L.R."/>
            <person name="Stajich J.E."/>
        </authorList>
    </citation>
    <scope>NUCLEOTIDE SEQUENCE [LARGE SCALE GENOMIC DNA]</scope>
    <source>
        <strain evidence="6 7">NRRL 64651</strain>
    </source>
</reference>
<evidence type="ECO:0000313" key="7">
    <source>
        <dbReference type="Proteomes" id="UP001498421"/>
    </source>
</evidence>
<sequence>MLDLLRLAGSSLYQAIAITFQFLTLNYFQQLGPPGQPPQPVTMKNIVILGASYAGINTAHRILKQAAKTSPFKITMVSPNTHFYWNMASPRALLPGKLSDEQLFQEITPGFKEYPATQFEFILASADSFDADVKTVHVVGPGVTKTIDYDFLILTTGSRTTIETPFKGLDTTETTRKMLHDFQARVKEAETIVVAGGGVTSIEAAGELAFEYGRQKKVMLIASGPTLLEESPASVAAIATKELRNLKVDIKLQTKVMGSETCSDGRQELTLSDGDRLIADMYIPAYGLTPNSSYVPTAFLNINGLVMVDEYLKVKGADGVWAIGDVSDVEPSQFITCDKQSVYLAKSIVSILSNKSPVPYKVSTSRFMGLQIGKTAGTGHYGNFKVPSFIIIRARRNLFIDNLGPTINGSIV</sequence>
<dbReference type="SUPFAM" id="SSF51905">
    <property type="entry name" value="FAD/NAD(P)-binding domain"/>
    <property type="match status" value="1"/>
</dbReference>
<gene>
    <name evidence="6" type="ORF">QQZ08_007986</name>
</gene>
<dbReference type="InterPro" id="IPR036188">
    <property type="entry name" value="FAD/NAD-bd_sf"/>
</dbReference>
<name>A0ABR1HWA9_9HYPO</name>
<evidence type="ECO:0000313" key="6">
    <source>
        <dbReference type="EMBL" id="KAK7425545.1"/>
    </source>
</evidence>
<dbReference type="Pfam" id="PF07992">
    <property type="entry name" value="Pyr_redox_2"/>
    <property type="match status" value="1"/>
</dbReference>
<dbReference type="PANTHER" id="PTHR43735:SF3">
    <property type="entry name" value="FERROPTOSIS SUPPRESSOR PROTEIN 1"/>
    <property type="match status" value="1"/>
</dbReference>
<dbReference type="InterPro" id="IPR023753">
    <property type="entry name" value="FAD/NAD-binding_dom"/>
</dbReference>
<dbReference type="PRINTS" id="PR00469">
    <property type="entry name" value="PNDRDTASEII"/>
</dbReference>
<evidence type="ECO:0000256" key="1">
    <source>
        <dbReference type="ARBA" id="ARBA00006442"/>
    </source>
</evidence>
<comment type="similarity">
    <text evidence="1">Belongs to the FAD-dependent oxidoreductase family.</text>
</comment>
<accession>A0ABR1HWA9</accession>
<evidence type="ECO:0000256" key="3">
    <source>
        <dbReference type="ARBA" id="ARBA00022827"/>
    </source>
</evidence>